<dbReference type="InterPro" id="IPR005673">
    <property type="entry name" value="ABC_phos-bd_PstS"/>
</dbReference>
<protein>
    <recommendedName>
        <fullName evidence="4 7">Phosphate-binding protein PstS</fullName>
    </recommendedName>
</protein>
<dbReference type="GO" id="GO:0042301">
    <property type="term" value="F:phosphate ion binding"/>
    <property type="evidence" value="ECO:0007669"/>
    <property type="project" value="InterPro"/>
</dbReference>
<proteinExistence type="inferred from homology"/>
<comment type="function">
    <text evidence="1 7">Part of the ABC transporter complex PstSACB involved in phosphate import.</text>
</comment>
<evidence type="ECO:0000256" key="3">
    <source>
        <dbReference type="ARBA" id="ARBA00011529"/>
    </source>
</evidence>
<dbReference type="OrthoDB" id="9801510at2"/>
<dbReference type="Gene3D" id="3.40.190.10">
    <property type="entry name" value="Periplasmic binding protein-like II"/>
    <property type="match status" value="2"/>
</dbReference>
<evidence type="ECO:0000259" key="9">
    <source>
        <dbReference type="Pfam" id="PF12849"/>
    </source>
</evidence>
<organism evidence="10 11">
    <name type="scientific">Thiohalocapsa marina</name>
    <dbReference type="NCBI Taxonomy" id="424902"/>
    <lineage>
        <taxon>Bacteria</taxon>
        <taxon>Pseudomonadati</taxon>
        <taxon>Pseudomonadota</taxon>
        <taxon>Gammaproteobacteria</taxon>
        <taxon>Chromatiales</taxon>
        <taxon>Chromatiaceae</taxon>
        <taxon>Thiohalocapsa</taxon>
    </lineage>
</organism>
<keyword evidence="11" id="KW-1185">Reference proteome</keyword>
<dbReference type="EMBL" id="VWXX01000035">
    <property type="protein sequence ID" value="KAA6183254.1"/>
    <property type="molecule type" value="Genomic_DNA"/>
</dbReference>
<feature type="domain" description="PBP" evidence="9">
    <location>
        <begin position="104"/>
        <end position="396"/>
    </location>
</feature>
<evidence type="ECO:0000313" key="11">
    <source>
        <dbReference type="Proteomes" id="UP000322981"/>
    </source>
</evidence>
<dbReference type="InterPro" id="IPR024370">
    <property type="entry name" value="PBP_domain"/>
</dbReference>
<evidence type="ECO:0000256" key="8">
    <source>
        <dbReference type="SAM" id="MobiDB-lite"/>
    </source>
</evidence>
<feature type="region of interest" description="Disordered" evidence="8">
    <location>
        <begin position="331"/>
        <end position="358"/>
    </location>
</feature>
<dbReference type="NCBIfam" id="TIGR00975">
    <property type="entry name" value="3a0107s03"/>
    <property type="match status" value="1"/>
</dbReference>
<dbReference type="InterPro" id="IPR050962">
    <property type="entry name" value="Phosphate-bind_PstS"/>
</dbReference>
<accession>A0A5M8FFS9</accession>
<dbReference type="GO" id="GO:0035435">
    <property type="term" value="P:phosphate ion transmembrane transport"/>
    <property type="evidence" value="ECO:0007669"/>
    <property type="project" value="InterPro"/>
</dbReference>
<dbReference type="PANTHER" id="PTHR42996">
    <property type="entry name" value="PHOSPHATE-BINDING PROTEIN PSTS"/>
    <property type="match status" value="1"/>
</dbReference>
<dbReference type="CDD" id="cd13565">
    <property type="entry name" value="PBP2_PstS"/>
    <property type="match status" value="1"/>
</dbReference>
<dbReference type="PANTHER" id="PTHR42996:SF1">
    <property type="entry name" value="PHOSPHATE-BINDING PROTEIN PSTS"/>
    <property type="match status" value="1"/>
</dbReference>
<dbReference type="PIRSF" id="PIRSF002756">
    <property type="entry name" value="PstS"/>
    <property type="match status" value="1"/>
</dbReference>
<evidence type="ECO:0000256" key="7">
    <source>
        <dbReference type="PIRNR" id="PIRNR002756"/>
    </source>
</evidence>
<dbReference type="GO" id="GO:0043190">
    <property type="term" value="C:ATP-binding cassette (ABC) transporter complex"/>
    <property type="evidence" value="ECO:0007669"/>
    <property type="project" value="InterPro"/>
</dbReference>
<keyword evidence="6 7" id="KW-0592">Phosphate transport</keyword>
<comment type="subunit">
    <text evidence="3 7">The complex is composed of two ATP-binding proteins (PstB), two transmembrane proteins (PstC and PstA) and a solute-binding protein (PstS).</text>
</comment>
<comment type="caution">
    <text evidence="10">The sequence shown here is derived from an EMBL/GenBank/DDBJ whole genome shotgun (WGS) entry which is preliminary data.</text>
</comment>
<evidence type="ECO:0000256" key="2">
    <source>
        <dbReference type="ARBA" id="ARBA00008725"/>
    </source>
</evidence>
<comment type="similarity">
    <text evidence="2 7">Belongs to the PstS family.</text>
</comment>
<dbReference type="Proteomes" id="UP000322981">
    <property type="component" value="Unassembled WGS sequence"/>
</dbReference>
<evidence type="ECO:0000313" key="10">
    <source>
        <dbReference type="EMBL" id="KAA6183254.1"/>
    </source>
</evidence>
<dbReference type="AlphaFoldDB" id="A0A5M8FFS9"/>
<evidence type="ECO:0000256" key="1">
    <source>
        <dbReference type="ARBA" id="ARBA00002841"/>
    </source>
</evidence>
<evidence type="ECO:0000256" key="4">
    <source>
        <dbReference type="ARBA" id="ARBA00021889"/>
    </source>
</evidence>
<evidence type="ECO:0000256" key="6">
    <source>
        <dbReference type="ARBA" id="ARBA00022592"/>
    </source>
</evidence>
<evidence type="ECO:0000256" key="5">
    <source>
        <dbReference type="ARBA" id="ARBA00022448"/>
    </source>
</evidence>
<gene>
    <name evidence="10" type="primary">pstS</name>
    <name evidence="10" type="ORF">F2Q65_16310</name>
</gene>
<sequence>MPRLRIGKPLLPLLAVYYHFRRWRHDGTWVPPRRAPVVNWSSRILHLVYRIIRIYYLPYLICFSEYGMLKLINRRTLAVVASITGMLLVGACDRADETATTSVETVATEMTLTGAGSSFAAPIIKHWFEVYGAGQPDVSLRYDSVGSGAGIERFLAGDVDIGATDAPLQPDEVAQADGAVLQLPVTGGMIAIAYNLPNIQGPLNLPRDVYPAIFLGEITRWDDPRIAAANPGINLPGKAIQVVARRDASGTTFAFTNHLAAISEAWAAGPGVGKRIDWPGGAMEANGNEGVAQRIQVTENAIGYVEAGFAERLGLPLAWLENRAGGLVHPNVETGRRGLADGADTPPDALTRTNPDPRGARSYPIVTYTWALIRADYDTPEQTSAVHDLVRWMLSDGQAGAESLYYVPLPENLMQAALAALDGFEH</sequence>
<dbReference type="Pfam" id="PF12849">
    <property type="entry name" value="PBP_like_2"/>
    <property type="match status" value="1"/>
</dbReference>
<name>A0A5M8FFS9_9GAMM</name>
<dbReference type="SUPFAM" id="SSF53850">
    <property type="entry name" value="Periplasmic binding protein-like II"/>
    <property type="match status" value="1"/>
</dbReference>
<reference evidence="10 11" key="1">
    <citation type="submission" date="2019-09" db="EMBL/GenBank/DDBJ databases">
        <title>Whole-genome sequence of the purple sulfur bacterium Thiohalocapsa marina DSM 19078.</title>
        <authorList>
            <person name="Kyndt J.A."/>
            <person name="Meyer T.E."/>
        </authorList>
    </citation>
    <scope>NUCLEOTIDE SEQUENCE [LARGE SCALE GENOMIC DNA]</scope>
    <source>
        <strain evidence="10 11">DSM 19078</strain>
    </source>
</reference>
<keyword evidence="5 7" id="KW-0813">Transport</keyword>